<dbReference type="Gene3D" id="1.10.10.10">
    <property type="entry name" value="Winged helix-like DNA-binding domain superfamily/Winged helix DNA-binding domain"/>
    <property type="match status" value="1"/>
</dbReference>
<evidence type="ECO:0000256" key="3">
    <source>
        <dbReference type="ARBA" id="ARBA00023163"/>
    </source>
</evidence>
<dbReference type="GO" id="GO:0006355">
    <property type="term" value="P:regulation of DNA-templated transcription"/>
    <property type="evidence" value="ECO:0007669"/>
    <property type="project" value="InterPro"/>
</dbReference>
<dbReference type="Gene3D" id="3.40.50.2300">
    <property type="match status" value="1"/>
</dbReference>
<organism evidence="7 8">
    <name type="scientific">Paraburkholderia rhizosphaerae</name>
    <dbReference type="NCBI Taxonomy" id="480658"/>
    <lineage>
        <taxon>Bacteria</taxon>
        <taxon>Pseudomonadati</taxon>
        <taxon>Pseudomonadota</taxon>
        <taxon>Betaproteobacteria</taxon>
        <taxon>Burkholderiales</taxon>
        <taxon>Burkholderiaceae</taxon>
        <taxon>Paraburkholderia</taxon>
    </lineage>
</organism>
<proteinExistence type="predicted"/>
<dbReference type="InterPro" id="IPR016032">
    <property type="entry name" value="Sig_transdc_resp-reg_C-effctor"/>
</dbReference>
<name>A0A4R8L3D0_9BURK</name>
<evidence type="ECO:0000256" key="4">
    <source>
        <dbReference type="PROSITE-ProRule" id="PRU00169"/>
    </source>
</evidence>
<gene>
    <name evidence="7" type="ORF">BX592_14616</name>
</gene>
<dbReference type="CDD" id="cd17537">
    <property type="entry name" value="REC_FixJ"/>
    <property type="match status" value="1"/>
</dbReference>
<dbReference type="InterPro" id="IPR036388">
    <property type="entry name" value="WH-like_DNA-bd_sf"/>
</dbReference>
<dbReference type="PROSITE" id="PS50110">
    <property type="entry name" value="RESPONSE_REGULATORY"/>
    <property type="match status" value="1"/>
</dbReference>
<protein>
    <submittedName>
        <fullName evidence="7">LuxR family two component transcriptional regulator</fullName>
    </submittedName>
</protein>
<dbReference type="InterPro" id="IPR001789">
    <property type="entry name" value="Sig_transdc_resp-reg_receiver"/>
</dbReference>
<dbReference type="CDD" id="cd06170">
    <property type="entry name" value="LuxR_C_like"/>
    <property type="match status" value="1"/>
</dbReference>
<keyword evidence="1" id="KW-0805">Transcription regulation</keyword>
<evidence type="ECO:0000313" key="8">
    <source>
        <dbReference type="Proteomes" id="UP000295509"/>
    </source>
</evidence>
<feature type="domain" description="HTH luxR-type" evidence="5">
    <location>
        <begin position="142"/>
        <end position="207"/>
    </location>
</feature>
<keyword evidence="2" id="KW-0238">DNA-binding</keyword>
<dbReference type="GO" id="GO:0003677">
    <property type="term" value="F:DNA binding"/>
    <property type="evidence" value="ECO:0007669"/>
    <property type="project" value="UniProtKB-KW"/>
</dbReference>
<reference evidence="7 8" key="1">
    <citation type="submission" date="2019-03" db="EMBL/GenBank/DDBJ databases">
        <title>Genomic Encyclopedia of Type Strains, Phase III (KMG-III): the genomes of soil and plant-associated and newly described type strains.</title>
        <authorList>
            <person name="Whitman W."/>
        </authorList>
    </citation>
    <scope>NUCLEOTIDE SEQUENCE [LARGE SCALE GENOMIC DNA]</scope>
    <source>
        <strain evidence="7 8">LMG 29544</strain>
    </source>
</reference>
<evidence type="ECO:0000313" key="7">
    <source>
        <dbReference type="EMBL" id="TDY37057.1"/>
    </source>
</evidence>
<comment type="caution">
    <text evidence="7">The sequence shown here is derived from an EMBL/GenBank/DDBJ whole genome shotgun (WGS) entry which is preliminary data.</text>
</comment>
<feature type="modified residue" description="4-aspartylphosphate" evidence="4">
    <location>
        <position position="61"/>
    </location>
</feature>
<dbReference type="PANTHER" id="PTHR44688">
    <property type="entry name" value="DNA-BINDING TRANSCRIPTIONAL ACTIVATOR DEVR_DOSR"/>
    <property type="match status" value="1"/>
</dbReference>
<dbReference type="Pfam" id="PF00196">
    <property type="entry name" value="GerE"/>
    <property type="match status" value="1"/>
</dbReference>
<evidence type="ECO:0000259" key="6">
    <source>
        <dbReference type="PROSITE" id="PS50110"/>
    </source>
</evidence>
<sequence length="221" mass="24581">MSALDGVGTRRLVYIVDDDEAIRKGLTSLFMSVGYQVETFESVATFLEFEREDASSCLILDVRLRGENGLAFQRECHRLRLHIPIIFISGHGDVEMSVQAMKAGAVTFLEKPFCSQTLLDAVKDALALDSARRSSEQSSMALRASYATLTQRERDVMRLVITGLLNKQIAAELGVSVDSIKQHRSQMMRKMNSRSVPELVRKATHLAGLGKPFRGVDENAF</sequence>
<accession>A0A4R8L3D0</accession>
<keyword evidence="3" id="KW-0804">Transcription</keyword>
<dbReference type="PROSITE" id="PS50043">
    <property type="entry name" value="HTH_LUXR_2"/>
    <property type="match status" value="1"/>
</dbReference>
<feature type="domain" description="Response regulatory" evidence="6">
    <location>
        <begin position="12"/>
        <end position="126"/>
    </location>
</feature>
<dbReference type="SUPFAM" id="SSF52172">
    <property type="entry name" value="CheY-like"/>
    <property type="match status" value="1"/>
</dbReference>
<keyword evidence="8" id="KW-1185">Reference proteome</keyword>
<dbReference type="InterPro" id="IPR000792">
    <property type="entry name" value="Tscrpt_reg_LuxR_C"/>
</dbReference>
<dbReference type="InterPro" id="IPR011006">
    <property type="entry name" value="CheY-like_superfamily"/>
</dbReference>
<dbReference type="AlphaFoldDB" id="A0A4R8L3D0"/>
<dbReference type="SUPFAM" id="SSF46894">
    <property type="entry name" value="C-terminal effector domain of the bipartite response regulators"/>
    <property type="match status" value="1"/>
</dbReference>
<dbReference type="GO" id="GO:0000160">
    <property type="term" value="P:phosphorelay signal transduction system"/>
    <property type="evidence" value="ECO:0007669"/>
    <property type="project" value="InterPro"/>
</dbReference>
<evidence type="ECO:0000256" key="1">
    <source>
        <dbReference type="ARBA" id="ARBA00023015"/>
    </source>
</evidence>
<evidence type="ECO:0000256" key="2">
    <source>
        <dbReference type="ARBA" id="ARBA00023125"/>
    </source>
</evidence>
<dbReference type="Pfam" id="PF00072">
    <property type="entry name" value="Response_reg"/>
    <property type="match status" value="1"/>
</dbReference>
<keyword evidence="4" id="KW-0597">Phosphoprotein</keyword>
<dbReference type="PANTHER" id="PTHR44688:SF16">
    <property type="entry name" value="DNA-BINDING TRANSCRIPTIONAL ACTIVATOR DEVR_DOSR"/>
    <property type="match status" value="1"/>
</dbReference>
<evidence type="ECO:0000259" key="5">
    <source>
        <dbReference type="PROSITE" id="PS50043"/>
    </source>
</evidence>
<dbReference type="EMBL" id="SORE01000046">
    <property type="protein sequence ID" value="TDY37057.1"/>
    <property type="molecule type" value="Genomic_DNA"/>
</dbReference>
<dbReference type="SMART" id="SM00448">
    <property type="entry name" value="REC"/>
    <property type="match status" value="1"/>
</dbReference>
<dbReference type="Proteomes" id="UP000295509">
    <property type="component" value="Unassembled WGS sequence"/>
</dbReference>
<dbReference type="PRINTS" id="PR00038">
    <property type="entry name" value="HTHLUXR"/>
</dbReference>
<dbReference type="SMART" id="SM00421">
    <property type="entry name" value="HTH_LUXR"/>
    <property type="match status" value="1"/>
</dbReference>